<gene>
    <name evidence="3" type="ORF">KQI20_03215</name>
</gene>
<evidence type="ECO:0000256" key="1">
    <source>
        <dbReference type="SAM" id="MobiDB-lite"/>
    </source>
</evidence>
<keyword evidence="4" id="KW-1185">Reference proteome</keyword>
<feature type="compositionally biased region" description="Low complexity" evidence="1">
    <location>
        <begin position="142"/>
        <end position="176"/>
    </location>
</feature>
<dbReference type="EMBL" id="JAHLOQ010000005">
    <property type="protein sequence ID" value="MBU5335440.1"/>
    <property type="molecule type" value="Genomic_DNA"/>
</dbReference>
<evidence type="ECO:0000313" key="4">
    <source>
        <dbReference type="Proteomes" id="UP001196301"/>
    </source>
</evidence>
<evidence type="ECO:0008006" key="5">
    <source>
        <dbReference type="Google" id="ProtNLM"/>
    </source>
</evidence>
<organism evidence="3 4">
    <name type="scientific">Intestinibacter bartlettii</name>
    <dbReference type="NCBI Taxonomy" id="261299"/>
    <lineage>
        <taxon>Bacteria</taxon>
        <taxon>Bacillati</taxon>
        <taxon>Bacillota</taxon>
        <taxon>Clostridia</taxon>
        <taxon>Peptostreptococcales</taxon>
        <taxon>Peptostreptococcaceae</taxon>
        <taxon>Intestinibacter</taxon>
    </lineage>
</organism>
<dbReference type="PROSITE" id="PS51257">
    <property type="entry name" value="PROKAR_LIPOPROTEIN"/>
    <property type="match status" value="1"/>
</dbReference>
<feature type="region of interest" description="Disordered" evidence="1">
    <location>
        <begin position="134"/>
        <end position="184"/>
    </location>
</feature>
<name>A0ABS6DUD6_9FIRM</name>
<sequence>MKRLTVIILSLVLTLGVVGCSSSSDESSNNTTKEQKQEEQTKAATTDDIKALLKDMYIVLKDSDGGTKDCKDELVKYGDKIDESIIANKDYGDEMEVLKDSINSYNLEEISGYVCNILNRIEGTEKYKIEIKTEEQDKNNNTDKNNTGKNQNNNQSTTNQNNNKNTTNQNNGNKNTNKNEEYESGDYGDYTKCPSCGKMTFHPNGYCERCGYKKLNEDGANHDSQCKNCGSATINADGTCPYCGYKN</sequence>
<reference evidence="3 4" key="1">
    <citation type="submission" date="2021-06" db="EMBL/GenBank/DDBJ databases">
        <authorList>
            <person name="Sun Q."/>
            <person name="Li D."/>
        </authorList>
    </citation>
    <scope>NUCLEOTIDE SEQUENCE [LARGE SCALE GENOMIC DNA]</scope>
    <source>
        <strain evidence="3 4">N19</strain>
    </source>
</reference>
<feature type="compositionally biased region" description="Basic and acidic residues" evidence="1">
    <location>
        <begin position="33"/>
        <end position="44"/>
    </location>
</feature>
<comment type="caution">
    <text evidence="3">The sequence shown here is derived from an EMBL/GenBank/DDBJ whole genome shotgun (WGS) entry which is preliminary data.</text>
</comment>
<dbReference type="Proteomes" id="UP001196301">
    <property type="component" value="Unassembled WGS sequence"/>
</dbReference>
<feature type="signal peptide" evidence="2">
    <location>
        <begin position="1"/>
        <end position="19"/>
    </location>
</feature>
<evidence type="ECO:0000313" key="3">
    <source>
        <dbReference type="EMBL" id="MBU5335440.1"/>
    </source>
</evidence>
<dbReference type="RefSeq" id="WP_216568562.1">
    <property type="nucleotide sequence ID" value="NZ_JAHLOQ010000005.1"/>
</dbReference>
<feature type="compositionally biased region" description="Low complexity" evidence="1">
    <location>
        <begin position="21"/>
        <end position="32"/>
    </location>
</feature>
<accession>A0ABS6DUD6</accession>
<keyword evidence="2" id="KW-0732">Signal</keyword>
<feature type="region of interest" description="Disordered" evidence="1">
    <location>
        <begin position="21"/>
        <end position="44"/>
    </location>
</feature>
<feature type="chain" id="PRO_5046623764" description="Double zinc ribbon" evidence="2">
    <location>
        <begin position="20"/>
        <end position="247"/>
    </location>
</feature>
<protein>
    <recommendedName>
        <fullName evidence="5">Double zinc ribbon</fullName>
    </recommendedName>
</protein>
<evidence type="ECO:0000256" key="2">
    <source>
        <dbReference type="SAM" id="SignalP"/>
    </source>
</evidence>
<proteinExistence type="predicted"/>